<dbReference type="SUPFAM" id="SSF81321">
    <property type="entry name" value="Family A G protein-coupled receptor-like"/>
    <property type="match status" value="1"/>
</dbReference>
<feature type="transmembrane region" description="Helical" evidence="1">
    <location>
        <begin position="178"/>
        <end position="200"/>
    </location>
</feature>
<sequence length="334" mass="38558">MLGCSIKHSIYIILQIFCFSIYILLAVYLLVKRSNKSDIFNKSFVTHFSFNCITDIITALVVFIYRVLPACFSHLFYFEKNEWIKMLFAALLYQSTSLTLVGTSIASLNRYIAISFPLEYVKNWTYKVSICIIIFEVLSVYILYGYSMSGGGEYAYFNKTSSYIFKFSSPSQQFVGNIIYTTICLITTLITSISGIFLVIKLKRMEKQQSTYVKHTVKSWYLLIYIILSSGILLSITIQQIILIYTTIKDHNIEVLYNKILLSDLVPITSSLHPLLLIGVSRVLQNDIIKLFKFVFCYKLKGIKCFSRVGNTKEIILIRKMSGQMKRNHPRRVN</sequence>
<name>A0A0N4ZGL4_PARTI</name>
<evidence type="ECO:0000313" key="2">
    <source>
        <dbReference type="Proteomes" id="UP000038045"/>
    </source>
</evidence>
<keyword evidence="2" id="KW-1185">Reference proteome</keyword>
<feature type="transmembrane region" description="Helical" evidence="1">
    <location>
        <begin position="12"/>
        <end position="31"/>
    </location>
</feature>
<dbReference type="Pfam" id="PF10323">
    <property type="entry name" value="7TM_GPCR_Srv"/>
    <property type="match status" value="1"/>
</dbReference>
<dbReference type="InterPro" id="IPR019426">
    <property type="entry name" value="7TM_GPCR_serpentine_rcpt_Srv"/>
</dbReference>
<keyword evidence="1" id="KW-1133">Transmembrane helix</keyword>
<dbReference type="AlphaFoldDB" id="A0A0N4ZGL4"/>
<dbReference type="Gene3D" id="1.20.1070.10">
    <property type="entry name" value="Rhodopsin 7-helix transmembrane proteins"/>
    <property type="match status" value="1"/>
</dbReference>
<dbReference type="Proteomes" id="UP000038045">
    <property type="component" value="Unplaced"/>
</dbReference>
<proteinExistence type="predicted"/>
<protein>
    <submittedName>
        <fullName evidence="3">Serpentine receptor class gamma</fullName>
    </submittedName>
</protein>
<evidence type="ECO:0000313" key="3">
    <source>
        <dbReference type="WBParaSite" id="PTRK_0000692150.1"/>
    </source>
</evidence>
<reference evidence="3" key="1">
    <citation type="submission" date="2017-02" db="UniProtKB">
        <authorList>
            <consortium name="WormBaseParasite"/>
        </authorList>
    </citation>
    <scope>IDENTIFICATION</scope>
</reference>
<dbReference type="WBParaSite" id="PTRK_0000692150.1">
    <property type="protein sequence ID" value="PTRK_0000692150.1"/>
    <property type="gene ID" value="PTRK_0000692150"/>
</dbReference>
<evidence type="ECO:0000256" key="1">
    <source>
        <dbReference type="SAM" id="Phobius"/>
    </source>
</evidence>
<keyword evidence="1" id="KW-0472">Membrane</keyword>
<feature type="transmembrane region" description="Helical" evidence="1">
    <location>
        <begin position="124"/>
        <end position="144"/>
    </location>
</feature>
<feature type="transmembrane region" description="Helical" evidence="1">
    <location>
        <begin position="88"/>
        <end position="112"/>
    </location>
</feature>
<feature type="transmembrane region" description="Helical" evidence="1">
    <location>
        <begin position="220"/>
        <end position="245"/>
    </location>
</feature>
<dbReference type="PANTHER" id="PTHR31552">
    <property type="entry name" value="SERPENTINE RECEPTOR CLASS GAMMA"/>
    <property type="match status" value="1"/>
</dbReference>
<feature type="transmembrane region" description="Helical" evidence="1">
    <location>
        <begin position="43"/>
        <end position="68"/>
    </location>
</feature>
<dbReference type="PANTHER" id="PTHR31552:SF8">
    <property type="entry name" value="SERPENTINE RECEPTOR CLASS GAMMA"/>
    <property type="match status" value="1"/>
</dbReference>
<accession>A0A0N4ZGL4</accession>
<organism evidence="2 3">
    <name type="scientific">Parastrongyloides trichosuri</name>
    <name type="common">Possum-specific nematode worm</name>
    <dbReference type="NCBI Taxonomy" id="131310"/>
    <lineage>
        <taxon>Eukaryota</taxon>
        <taxon>Metazoa</taxon>
        <taxon>Ecdysozoa</taxon>
        <taxon>Nematoda</taxon>
        <taxon>Chromadorea</taxon>
        <taxon>Rhabditida</taxon>
        <taxon>Tylenchina</taxon>
        <taxon>Panagrolaimomorpha</taxon>
        <taxon>Strongyloidoidea</taxon>
        <taxon>Strongyloididae</taxon>
        <taxon>Parastrongyloides</taxon>
    </lineage>
</organism>
<keyword evidence="1" id="KW-0812">Transmembrane</keyword>